<dbReference type="Gene3D" id="1.20.5.370">
    <property type="match status" value="1"/>
</dbReference>
<feature type="region of interest" description="Disordered" evidence="2">
    <location>
        <begin position="261"/>
        <end position="306"/>
    </location>
</feature>
<dbReference type="EMBL" id="OX365918">
    <property type="protein sequence ID" value="CAI4062275.1"/>
    <property type="molecule type" value="Genomic_DNA"/>
</dbReference>
<name>A0AA35JHG8_SACUV</name>
<dbReference type="Proteomes" id="UP001162090">
    <property type="component" value="Chromosome 7"/>
</dbReference>
<dbReference type="AlphaFoldDB" id="A0AA35JHG8"/>
<evidence type="ECO:0000313" key="3">
    <source>
        <dbReference type="EMBL" id="CAI4062275.1"/>
    </source>
</evidence>
<sequence>MYHLMEFVSSITMVNEKEEFREDVESGLCKIRIKEDAVSETMDEVEISKLKVDSLLVSEGTEIFSKTGLGIDDVRVFIGENIDEESKKYVWYELLKMLTGHKVYVASLDNKITFSKWTCRMQDDKVWRVVMELESSAIIRKIAEFDLCPVKNGEADLFEMADKLYQDICSVNDSYRNMKESDLRNRSRVKELVQERELLDKLLEERDNKTRAIVVTLLNEKKKKIRELNETLRRNNIKVCGDDIPDSGLINMEVAKPISELNSPGKRLKRRRVVESQNLNKKLENANRRKSEKKAQSNSPIKKEDDDFDDFQFFGISKRSSSAKNDKLSEKEDDSISFGNDTRSIGSLSDNTDDDDQEHLVSLDENNNQSSAVKPIKEHDNVPGSGSESETETDSSTEKVRDLNHDKHNNNGNETNSGSEKETDIETDES</sequence>
<proteinExistence type="predicted"/>
<gene>
    <name evidence="3" type="primary">SUVC07G1580</name>
    <name evidence="3" type="ORF">SUVC_07G1580</name>
</gene>
<keyword evidence="1" id="KW-0175">Coiled coil</keyword>
<evidence type="ECO:0000256" key="1">
    <source>
        <dbReference type="SAM" id="Coils"/>
    </source>
</evidence>
<dbReference type="InterPro" id="IPR014751">
    <property type="entry name" value="XRCC4-like_C"/>
</dbReference>
<feature type="compositionally biased region" description="Basic and acidic residues" evidence="2">
    <location>
        <begin position="396"/>
        <end position="409"/>
    </location>
</feature>
<evidence type="ECO:0000256" key="2">
    <source>
        <dbReference type="SAM" id="MobiDB-lite"/>
    </source>
</evidence>
<feature type="compositionally biased region" description="Polar residues" evidence="2">
    <location>
        <begin position="337"/>
        <end position="350"/>
    </location>
</feature>
<feature type="region of interest" description="Disordered" evidence="2">
    <location>
        <begin position="320"/>
        <end position="430"/>
    </location>
</feature>
<evidence type="ECO:0000313" key="4">
    <source>
        <dbReference type="Proteomes" id="UP001162090"/>
    </source>
</evidence>
<reference evidence="3" key="1">
    <citation type="submission" date="2022-10" db="EMBL/GenBank/DDBJ databases">
        <authorList>
            <person name="Byrne P K."/>
        </authorList>
    </citation>
    <scope>NUCLEOTIDE SEQUENCE</scope>
    <source>
        <strain evidence="3">CBS7001</strain>
    </source>
</reference>
<feature type="compositionally biased region" description="Basic and acidic residues" evidence="2">
    <location>
        <begin position="281"/>
        <end position="305"/>
    </location>
</feature>
<feature type="coiled-coil region" evidence="1">
    <location>
        <begin position="189"/>
        <end position="238"/>
    </location>
</feature>
<accession>A0AA35JHG8</accession>
<protein>
    <recommendedName>
        <fullName evidence="5">Ligase interacting factor</fullName>
    </recommendedName>
</protein>
<organism evidence="3 4">
    <name type="scientific">Saccharomyces uvarum</name>
    <name type="common">Yeast</name>
    <name type="synonym">Saccharomyces bayanus var. uvarum</name>
    <dbReference type="NCBI Taxonomy" id="230603"/>
    <lineage>
        <taxon>Eukaryota</taxon>
        <taxon>Fungi</taxon>
        <taxon>Dikarya</taxon>
        <taxon>Ascomycota</taxon>
        <taxon>Saccharomycotina</taxon>
        <taxon>Saccharomycetes</taxon>
        <taxon>Saccharomycetales</taxon>
        <taxon>Saccharomycetaceae</taxon>
        <taxon>Saccharomyces</taxon>
    </lineage>
</organism>
<evidence type="ECO:0008006" key="5">
    <source>
        <dbReference type="Google" id="ProtNLM"/>
    </source>
</evidence>